<evidence type="ECO:0000256" key="6">
    <source>
        <dbReference type="SAM" id="SignalP"/>
    </source>
</evidence>
<evidence type="ECO:0000313" key="9">
    <source>
        <dbReference type="Proteomes" id="UP000094569"/>
    </source>
</evidence>
<evidence type="ECO:0000256" key="4">
    <source>
        <dbReference type="ARBA" id="ARBA00022827"/>
    </source>
</evidence>
<proteinExistence type="inferred from homology"/>
<dbReference type="VEuPathDB" id="FungiDB:SI65_04580"/>
<dbReference type="Pfam" id="PF01266">
    <property type="entry name" value="DAO"/>
    <property type="match status" value="1"/>
</dbReference>
<name>A0A1E3BF42_ASPCR</name>
<dbReference type="PANTHER" id="PTHR10961">
    <property type="entry name" value="PEROXISOMAL SARCOSINE OXIDASE"/>
    <property type="match status" value="1"/>
</dbReference>
<keyword evidence="6" id="KW-0732">Signal</keyword>
<keyword evidence="3" id="KW-0285">Flavoprotein</keyword>
<feature type="domain" description="FAD dependent oxidoreductase" evidence="7">
    <location>
        <begin position="9"/>
        <end position="382"/>
    </location>
</feature>
<comment type="cofactor">
    <cofactor evidence="1">
        <name>FAD</name>
        <dbReference type="ChEBI" id="CHEBI:57692"/>
    </cofactor>
</comment>
<keyword evidence="9" id="KW-1185">Reference proteome</keyword>
<dbReference type="InterPro" id="IPR045170">
    <property type="entry name" value="MTOX"/>
</dbReference>
<dbReference type="Gene3D" id="3.50.50.60">
    <property type="entry name" value="FAD/NAD(P)-binding domain"/>
    <property type="match status" value="1"/>
</dbReference>
<reference evidence="8 9" key="1">
    <citation type="journal article" date="2016" name="BMC Genomics">
        <title>Comparative genomic and transcriptomic analyses of the Fuzhuan brick tea-fermentation fungus Aspergillus cristatus.</title>
        <authorList>
            <person name="Ge Y."/>
            <person name="Wang Y."/>
            <person name="Liu Y."/>
            <person name="Tan Y."/>
            <person name="Ren X."/>
            <person name="Zhang X."/>
            <person name="Hyde K.D."/>
            <person name="Liu Y."/>
            <person name="Liu Z."/>
        </authorList>
    </citation>
    <scope>NUCLEOTIDE SEQUENCE [LARGE SCALE GENOMIC DNA]</scope>
    <source>
        <strain evidence="8 9">GZAAS20.1005</strain>
    </source>
</reference>
<sequence>MPISKSAPIAIIGAGVFGLSTALQLASDGYTNIIVFEKDDQIPPRSSAGYDLNKIVRAEYEDPWYTELTIKAIEAWKTPLYAPHYHQTGFLHLVSGSAPQKAVDTLERFLATVRDHPKYKGQIQDVKTRDDIRNIAWQYDGQFPGWKGYFNRQAGYAHAFNALLAVYKAAAANGVKFILGKDRGWITELIHDPKTKKVTALRTHSGTTISTTLTIVAAGAAAATLIPSAAQQIVAKSWSLAHIHLTDDETSALRNIPVTYARDLGFFFEPDPVTNWLKICPMGGGYVNTDPVSGRSLPPKTLAESDVLPVEDEGRIRQLLREALPGLEGRELVGKKLCWFADTRDSEFVVDYVPGMEGSVVMLSGDSGHLFKMLPIAGEWVKRLVEEGEQGVARWRWKEGKGQDDRKGEVSWRLGATREFADINKKTSKL</sequence>
<dbReference type="Proteomes" id="UP000094569">
    <property type="component" value="Unassembled WGS sequence"/>
</dbReference>
<evidence type="ECO:0000313" key="8">
    <source>
        <dbReference type="EMBL" id="ODM19595.1"/>
    </source>
</evidence>
<dbReference type="EMBL" id="JXNT01000004">
    <property type="protein sequence ID" value="ODM19595.1"/>
    <property type="molecule type" value="Genomic_DNA"/>
</dbReference>
<evidence type="ECO:0000256" key="5">
    <source>
        <dbReference type="ARBA" id="ARBA00023002"/>
    </source>
</evidence>
<feature type="signal peptide" evidence="6">
    <location>
        <begin position="1"/>
        <end position="22"/>
    </location>
</feature>
<dbReference type="InterPro" id="IPR006076">
    <property type="entry name" value="FAD-dep_OxRdtase"/>
</dbReference>
<dbReference type="GO" id="GO:0051698">
    <property type="term" value="F:saccharopine oxidase activity"/>
    <property type="evidence" value="ECO:0007669"/>
    <property type="project" value="TreeGrafter"/>
</dbReference>
<dbReference type="GO" id="GO:0050660">
    <property type="term" value="F:flavin adenine dinucleotide binding"/>
    <property type="evidence" value="ECO:0007669"/>
    <property type="project" value="InterPro"/>
</dbReference>
<accession>A0A1E3BF42</accession>
<dbReference type="OrthoDB" id="2219495at2759"/>
<dbReference type="GO" id="GO:0008115">
    <property type="term" value="F:sarcosine oxidase activity"/>
    <property type="evidence" value="ECO:0007669"/>
    <property type="project" value="TreeGrafter"/>
</dbReference>
<comment type="similarity">
    <text evidence="2">Belongs to the MSOX/MTOX family.</text>
</comment>
<evidence type="ECO:0000256" key="3">
    <source>
        <dbReference type="ARBA" id="ARBA00022630"/>
    </source>
</evidence>
<protein>
    <recommendedName>
        <fullName evidence="7">FAD dependent oxidoreductase domain-containing protein</fullName>
    </recommendedName>
</protein>
<dbReference type="Gene3D" id="3.30.9.10">
    <property type="entry name" value="D-Amino Acid Oxidase, subunit A, domain 2"/>
    <property type="match status" value="1"/>
</dbReference>
<gene>
    <name evidence="8" type="ORF">SI65_04580</name>
</gene>
<feature type="chain" id="PRO_5009123638" description="FAD dependent oxidoreductase domain-containing protein" evidence="6">
    <location>
        <begin position="23"/>
        <end position="430"/>
    </location>
</feature>
<evidence type="ECO:0000256" key="1">
    <source>
        <dbReference type="ARBA" id="ARBA00001974"/>
    </source>
</evidence>
<keyword evidence="4" id="KW-0274">FAD</keyword>
<dbReference type="InterPro" id="IPR036188">
    <property type="entry name" value="FAD/NAD-bd_sf"/>
</dbReference>
<organism evidence="8 9">
    <name type="scientific">Aspergillus cristatus</name>
    <name type="common">Chinese Fuzhuan brick tea-fermentation fungus</name>
    <name type="synonym">Eurotium cristatum</name>
    <dbReference type="NCBI Taxonomy" id="573508"/>
    <lineage>
        <taxon>Eukaryota</taxon>
        <taxon>Fungi</taxon>
        <taxon>Dikarya</taxon>
        <taxon>Ascomycota</taxon>
        <taxon>Pezizomycotina</taxon>
        <taxon>Eurotiomycetes</taxon>
        <taxon>Eurotiomycetidae</taxon>
        <taxon>Eurotiales</taxon>
        <taxon>Aspergillaceae</taxon>
        <taxon>Aspergillus</taxon>
        <taxon>Aspergillus subgen. Aspergillus</taxon>
    </lineage>
</organism>
<dbReference type="SUPFAM" id="SSF51905">
    <property type="entry name" value="FAD/NAD(P)-binding domain"/>
    <property type="match status" value="1"/>
</dbReference>
<evidence type="ECO:0000259" key="7">
    <source>
        <dbReference type="Pfam" id="PF01266"/>
    </source>
</evidence>
<dbReference type="STRING" id="573508.A0A1E3BF42"/>
<dbReference type="PANTHER" id="PTHR10961:SF26">
    <property type="entry name" value="L-SACCHAROPINE OXIDASE"/>
    <property type="match status" value="1"/>
</dbReference>
<keyword evidence="5" id="KW-0560">Oxidoreductase</keyword>
<comment type="caution">
    <text evidence="8">The sequence shown here is derived from an EMBL/GenBank/DDBJ whole genome shotgun (WGS) entry which is preliminary data.</text>
</comment>
<dbReference type="AlphaFoldDB" id="A0A1E3BF42"/>
<evidence type="ECO:0000256" key="2">
    <source>
        <dbReference type="ARBA" id="ARBA00010989"/>
    </source>
</evidence>